<keyword evidence="6 9" id="KW-0378">Hydrolase</keyword>
<evidence type="ECO:0000256" key="5">
    <source>
        <dbReference type="ARBA" id="ARBA00022750"/>
    </source>
</evidence>
<evidence type="ECO:0000256" key="2">
    <source>
        <dbReference type="ARBA" id="ARBA00022475"/>
    </source>
</evidence>
<comment type="pathway">
    <text evidence="9">Protein modification; lipoprotein biosynthesis (signal peptide cleavage).</text>
</comment>
<evidence type="ECO:0000313" key="13">
    <source>
        <dbReference type="Proteomes" id="UP001165460"/>
    </source>
</evidence>
<feature type="active site" evidence="9">
    <location>
        <position position="143"/>
    </location>
</feature>
<dbReference type="PROSITE" id="PS00855">
    <property type="entry name" value="SPASE_II"/>
    <property type="match status" value="1"/>
</dbReference>
<reference evidence="12" key="1">
    <citation type="submission" date="2022-03" db="EMBL/GenBank/DDBJ databases">
        <authorList>
            <person name="Woo C.Y."/>
        </authorList>
    </citation>
    <scope>NUCLEOTIDE SEQUENCE</scope>
    <source>
        <strain evidence="12">CYS-01</strain>
    </source>
</reference>
<evidence type="ECO:0000256" key="10">
    <source>
        <dbReference type="RuleBase" id="RU000594"/>
    </source>
</evidence>
<dbReference type="Pfam" id="PF01252">
    <property type="entry name" value="Peptidase_A8"/>
    <property type="match status" value="1"/>
</dbReference>
<dbReference type="EC" id="3.4.23.36" evidence="9"/>
<comment type="caution">
    <text evidence="9">Lacks conserved residue(s) required for the propagation of feature annotation.</text>
</comment>
<feature type="transmembrane region" description="Helical" evidence="9">
    <location>
        <begin position="68"/>
        <end position="89"/>
    </location>
</feature>
<feature type="transmembrane region" description="Helical" evidence="9">
    <location>
        <begin position="101"/>
        <end position="120"/>
    </location>
</feature>
<dbReference type="GO" id="GO:0004190">
    <property type="term" value="F:aspartic-type endopeptidase activity"/>
    <property type="evidence" value="ECO:0007669"/>
    <property type="project" value="UniProtKB-EC"/>
</dbReference>
<comment type="catalytic activity">
    <reaction evidence="9 10">
        <text>Release of signal peptides from bacterial membrane prolipoproteins. Hydrolyzes -Xaa-Yaa-Zaa-|-(S,diacylglyceryl)Cys-, in which Xaa is hydrophobic (preferably Leu), and Yaa (Ala or Ser) and Zaa (Gly or Ala) have small, neutral side chains.</text>
        <dbReference type="EC" id="3.4.23.36"/>
    </reaction>
</comment>
<keyword evidence="4 9" id="KW-0812">Transmembrane</keyword>
<comment type="function">
    <text evidence="9 10">This protein specifically catalyzes the removal of signal peptides from prolipoproteins.</text>
</comment>
<evidence type="ECO:0000256" key="3">
    <source>
        <dbReference type="ARBA" id="ARBA00022670"/>
    </source>
</evidence>
<keyword evidence="2 9" id="KW-1003">Cell membrane</keyword>
<dbReference type="NCBIfam" id="TIGR00077">
    <property type="entry name" value="lspA"/>
    <property type="match status" value="1"/>
</dbReference>
<evidence type="ECO:0000256" key="7">
    <source>
        <dbReference type="ARBA" id="ARBA00022989"/>
    </source>
</evidence>
<dbReference type="PRINTS" id="PR00781">
    <property type="entry name" value="LIPOSIGPTASE"/>
</dbReference>
<dbReference type="RefSeq" id="WP_243357575.1">
    <property type="nucleotide sequence ID" value="NZ_JALGBH010000001.1"/>
</dbReference>
<dbReference type="HAMAP" id="MF_00161">
    <property type="entry name" value="LspA"/>
    <property type="match status" value="1"/>
</dbReference>
<evidence type="ECO:0000256" key="4">
    <source>
        <dbReference type="ARBA" id="ARBA00022692"/>
    </source>
</evidence>
<keyword evidence="3 9" id="KW-0645">Protease</keyword>
<organism evidence="12 13">
    <name type="scientific">Pedobacter montanisoli</name>
    <dbReference type="NCBI Taxonomy" id="2923277"/>
    <lineage>
        <taxon>Bacteria</taxon>
        <taxon>Pseudomonadati</taxon>
        <taxon>Bacteroidota</taxon>
        <taxon>Sphingobacteriia</taxon>
        <taxon>Sphingobacteriales</taxon>
        <taxon>Sphingobacteriaceae</taxon>
        <taxon>Pedobacter</taxon>
    </lineage>
</organism>
<accession>A0ABS9ZVA4</accession>
<evidence type="ECO:0000313" key="12">
    <source>
        <dbReference type="EMBL" id="MCJ0741209.1"/>
    </source>
</evidence>
<name>A0ABS9ZVA4_9SPHI</name>
<protein>
    <recommendedName>
        <fullName evidence="9">Lipoprotein signal peptidase</fullName>
        <ecNumber evidence="9">3.4.23.36</ecNumber>
    </recommendedName>
    <alternativeName>
        <fullName evidence="9">Prolipoprotein signal peptidase</fullName>
    </alternativeName>
    <alternativeName>
        <fullName evidence="9">Signal peptidase II</fullName>
        <shortName evidence="9">SPase II</shortName>
    </alternativeName>
</protein>
<keyword evidence="13" id="KW-1185">Reference proteome</keyword>
<keyword evidence="5 9" id="KW-0064">Aspartyl protease</keyword>
<evidence type="ECO:0000256" key="1">
    <source>
        <dbReference type="ARBA" id="ARBA00006139"/>
    </source>
</evidence>
<feature type="transmembrane region" description="Helical" evidence="9">
    <location>
        <begin position="132"/>
        <end position="155"/>
    </location>
</feature>
<keyword evidence="7 9" id="KW-1133">Transmembrane helix</keyword>
<dbReference type="InterPro" id="IPR001872">
    <property type="entry name" value="Peptidase_A8"/>
</dbReference>
<comment type="subcellular location">
    <subcellularLocation>
        <location evidence="9">Cell membrane</location>
        <topology evidence="9">Multi-pass membrane protein</topology>
    </subcellularLocation>
</comment>
<comment type="caution">
    <text evidence="12">The sequence shown here is derived from an EMBL/GenBank/DDBJ whole genome shotgun (WGS) entry which is preliminary data.</text>
</comment>
<proteinExistence type="inferred from homology"/>
<evidence type="ECO:0000256" key="6">
    <source>
        <dbReference type="ARBA" id="ARBA00022801"/>
    </source>
</evidence>
<dbReference type="Proteomes" id="UP001165460">
    <property type="component" value="Unassembled WGS sequence"/>
</dbReference>
<sequence>MKAHKPLTLLTLIFLLCLNLGCDQVSKIVVRKNIDTYQQIVLIKDRFILTKVENTGAFLSAGSNLPDFVRTILLTILPIAVLLYGLYFLFSQKKLSRLMQIGLCFLIGGGIGNVFDRIIYGSVTDFMHMDFVLFRTGIFNMADVSIMTGIGLLLLEALLKPKATTPAQV</sequence>
<evidence type="ECO:0000256" key="9">
    <source>
        <dbReference type="HAMAP-Rule" id="MF_00161"/>
    </source>
</evidence>
<dbReference type="PANTHER" id="PTHR33695:SF1">
    <property type="entry name" value="LIPOPROTEIN SIGNAL PEPTIDASE"/>
    <property type="match status" value="1"/>
</dbReference>
<keyword evidence="8 9" id="KW-0472">Membrane</keyword>
<evidence type="ECO:0000256" key="8">
    <source>
        <dbReference type="ARBA" id="ARBA00023136"/>
    </source>
</evidence>
<comment type="similarity">
    <text evidence="1 9 11">Belongs to the peptidase A8 family.</text>
</comment>
<feature type="active site" evidence="9">
    <location>
        <position position="125"/>
    </location>
</feature>
<gene>
    <name evidence="9 12" type="primary">lspA</name>
    <name evidence="12" type="ORF">MMF97_00720</name>
</gene>
<dbReference type="PANTHER" id="PTHR33695">
    <property type="entry name" value="LIPOPROTEIN SIGNAL PEPTIDASE"/>
    <property type="match status" value="1"/>
</dbReference>
<evidence type="ECO:0000256" key="11">
    <source>
        <dbReference type="RuleBase" id="RU004181"/>
    </source>
</evidence>
<dbReference type="EMBL" id="JALGBH010000001">
    <property type="protein sequence ID" value="MCJ0741209.1"/>
    <property type="molecule type" value="Genomic_DNA"/>
</dbReference>